<organism evidence="2">
    <name type="scientific">Fusarium pseudograminearum CS5834</name>
    <dbReference type="NCBI Taxonomy" id="1318459"/>
    <lineage>
        <taxon>Eukaryota</taxon>
        <taxon>Fungi</taxon>
        <taxon>Dikarya</taxon>
        <taxon>Ascomycota</taxon>
        <taxon>Pezizomycotina</taxon>
        <taxon>Sordariomycetes</taxon>
        <taxon>Hypocreomycetidae</taxon>
        <taxon>Hypocreales</taxon>
        <taxon>Nectriaceae</taxon>
        <taxon>Fusarium</taxon>
    </lineage>
</organism>
<protein>
    <submittedName>
        <fullName evidence="2">WGS project CBMF000000000 data, contig CS5834_c000900</fullName>
    </submittedName>
</protein>
<reference evidence="2" key="1">
    <citation type="submission" date="2013-05" db="EMBL/GenBank/DDBJ databases">
        <title>Draft genome sequences of six wheat associated Fusarium spp. isolates.</title>
        <authorList>
            <person name="Moolhuijzen P.M."/>
            <person name="Manners J.M."/>
            <person name="Wilcox S."/>
            <person name="Bellgard M.I."/>
            <person name="Gardiner D.M."/>
        </authorList>
    </citation>
    <scope>NUCLEOTIDE SEQUENCE</scope>
    <source>
        <strain evidence="2">CS5834</strain>
        <strain evidence="2">CS5834</strain>
    </source>
</reference>
<feature type="region of interest" description="Disordered" evidence="1">
    <location>
        <begin position="54"/>
        <end position="74"/>
    </location>
</feature>
<accession>A0A096PFH5</accession>
<gene>
    <name evidence="2" type="ORF">BN849_0124530</name>
</gene>
<dbReference type="EMBL" id="CBMF010000896">
    <property type="protein sequence ID" value="CEG03476.1"/>
    <property type="molecule type" value="Genomic_DNA"/>
</dbReference>
<comment type="caution">
    <text evidence="2">The sequence shown here is derived from an EMBL/GenBank/DDBJ whole genome shotgun (WGS) entry which is preliminary data.</text>
</comment>
<name>A0A096PFH5_FUSPS</name>
<dbReference type="AlphaFoldDB" id="A0A096PFH5"/>
<evidence type="ECO:0000256" key="1">
    <source>
        <dbReference type="SAM" id="MobiDB-lite"/>
    </source>
</evidence>
<proteinExistence type="predicted"/>
<sequence length="74" mass="8678">MRRLESITNCDKTLQLVRKSLKAGYIHPDTGEHIRSTEVLDEFDKQVEKIKSSFDQGNKRARNKEYAKLQSRIQ</sequence>
<evidence type="ECO:0000313" key="2">
    <source>
        <dbReference type="EMBL" id="CEG03476.1"/>
    </source>
</evidence>